<sequence length="388" mass="41258">MKRRDFIKSSLTAVAATVTVQTIVGRAWAGSALKVGVMIPLSGPAGLFGPASKNVSQMAADDINAAGGILGRQVELVFADAGLPPAEAAQTALRLWRGDGCEAFIGMHDSAVRGALINVFKGQVPYIYCPNYEGGECARGVYYVGETPAQSVVPSIKWLTEENKLKKFYLIGNDYNWPRDTNAIAKNTIAELGGEVVGEEYMPFTVDNFDSSLAKIKETGADLVIITLVGGASVSFNRAFASFGLSDSVLRFGTLIDENTLAGIGAENSKNIYSAAGYFANVQTDDAKAFAQQYVAKFGSDAPVLNALSQSCYDGLIALDVIAEKAGEMSVASMENAAEGMEYDGPRGHATMKNKHLAMDIYLANAVGAEFKIVKSFRNMEPGNFCKA</sequence>
<keyword evidence="1" id="KW-0732">Signal</keyword>
<dbReference type="InterPro" id="IPR028081">
    <property type="entry name" value="Leu-bd"/>
</dbReference>
<feature type="domain" description="Leucine-binding protein" evidence="2">
    <location>
        <begin position="33"/>
        <end position="366"/>
    </location>
</feature>
<reference evidence="3" key="1">
    <citation type="submission" date="2018-05" db="EMBL/GenBank/DDBJ databases">
        <authorList>
            <person name="Lanie J.A."/>
            <person name="Ng W.-L."/>
            <person name="Kazmierczak K.M."/>
            <person name="Andrzejewski T.M."/>
            <person name="Davidsen T.M."/>
            <person name="Wayne K.J."/>
            <person name="Tettelin H."/>
            <person name="Glass J.I."/>
            <person name="Rusch D."/>
            <person name="Podicherti R."/>
            <person name="Tsui H.-C.T."/>
            <person name="Winkler M.E."/>
        </authorList>
    </citation>
    <scope>NUCLEOTIDE SEQUENCE</scope>
</reference>
<dbReference type="SUPFAM" id="SSF53822">
    <property type="entry name" value="Periplasmic binding protein-like I"/>
    <property type="match status" value="1"/>
</dbReference>
<dbReference type="CDD" id="cd06358">
    <property type="entry name" value="PBP1_NHase"/>
    <property type="match status" value="1"/>
</dbReference>
<gene>
    <name evidence="3" type="ORF">METZ01_LOCUS57322</name>
</gene>
<protein>
    <recommendedName>
        <fullName evidence="2">Leucine-binding protein domain-containing protein</fullName>
    </recommendedName>
</protein>
<dbReference type="PANTHER" id="PTHR47628:SF1">
    <property type="entry name" value="ALIPHATIC AMIDASE EXPRESSION-REGULATING PROTEIN"/>
    <property type="match status" value="1"/>
</dbReference>
<evidence type="ECO:0000256" key="1">
    <source>
        <dbReference type="ARBA" id="ARBA00022729"/>
    </source>
</evidence>
<evidence type="ECO:0000313" key="3">
    <source>
        <dbReference type="EMBL" id="SVA04468.1"/>
    </source>
</evidence>
<dbReference type="PANTHER" id="PTHR47628">
    <property type="match status" value="1"/>
</dbReference>
<dbReference type="EMBL" id="UINC01003228">
    <property type="protein sequence ID" value="SVA04468.1"/>
    <property type="molecule type" value="Genomic_DNA"/>
</dbReference>
<dbReference type="Pfam" id="PF13458">
    <property type="entry name" value="Peripla_BP_6"/>
    <property type="match status" value="1"/>
</dbReference>
<proteinExistence type="predicted"/>
<name>A0A381SMF0_9ZZZZ</name>
<organism evidence="3">
    <name type="scientific">marine metagenome</name>
    <dbReference type="NCBI Taxonomy" id="408172"/>
    <lineage>
        <taxon>unclassified sequences</taxon>
        <taxon>metagenomes</taxon>
        <taxon>ecological metagenomes</taxon>
    </lineage>
</organism>
<dbReference type="AlphaFoldDB" id="A0A381SMF0"/>
<dbReference type="InterPro" id="IPR028082">
    <property type="entry name" value="Peripla_BP_I"/>
</dbReference>
<evidence type="ECO:0000259" key="2">
    <source>
        <dbReference type="Pfam" id="PF13458"/>
    </source>
</evidence>
<accession>A0A381SMF0</accession>
<dbReference type="Gene3D" id="3.40.50.2300">
    <property type="match status" value="2"/>
</dbReference>